<evidence type="ECO:0000256" key="1">
    <source>
        <dbReference type="ARBA" id="ARBA00004123"/>
    </source>
</evidence>
<feature type="domain" description="Zinc finger PHD-type" evidence="7">
    <location>
        <begin position="352"/>
        <end position="419"/>
    </location>
</feature>
<dbReference type="SMART" id="SM00249">
    <property type="entry name" value="PHD"/>
    <property type="match status" value="3"/>
</dbReference>
<gene>
    <name evidence="8" type="ORF">CCACVL1_28989</name>
</gene>
<dbReference type="InterPro" id="IPR013083">
    <property type="entry name" value="Znf_RING/FYVE/PHD"/>
</dbReference>
<name>A0A1R3G4E8_COCAP</name>
<dbReference type="OrthoDB" id="21264at2759"/>
<comment type="subcellular location">
    <subcellularLocation>
        <location evidence="1">Nucleus</location>
    </subcellularLocation>
</comment>
<dbReference type="Pfam" id="PF26055">
    <property type="entry name" value="Mtase_EDM2"/>
    <property type="match status" value="1"/>
</dbReference>
<dbReference type="EMBL" id="AWWV01015368">
    <property type="protein sequence ID" value="OMO52936.1"/>
    <property type="molecule type" value="Genomic_DNA"/>
</dbReference>
<dbReference type="Gramene" id="OMO52936">
    <property type="protein sequence ID" value="OMO52936"/>
    <property type="gene ID" value="CCACVL1_28989"/>
</dbReference>
<organism evidence="8 9">
    <name type="scientific">Corchorus capsularis</name>
    <name type="common">Jute</name>
    <dbReference type="NCBI Taxonomy" id="210143"/>
    <lineage>
        <taxon>Eukaryota</taxon>
        <taxon>Viridiplantae</taxon>
        <taxon>Streptophyta</taxon>
        <taxon>Embryophyta</taxon>
        <taxon>Tracheophyta</taxon>
        <taxon>Spermatophyta</taxon>
        <taxon>Magnoliopsida</taxon>
        <taxon>eudicotyledons</taxon>
        <taxon>Gunneridae</taxon>
        <taxon>Pentapetalae</taxon>
        <taxon>rosids</taxon>
        <taxon>malvids</taxon>
        <taxon>Malvales</taxon>
        <taxon>Malvaceae</taxon>
        <taxon>Grewioideae</taxon>
        <taxon>Apeibeae</taxon>
        <taxon>Corchorus</taxon>
    </lineage>
</organism>
<evidence type="ECO:0000256" key="3">
    <source>
        <dbReference type="ARBA" id="ARBA00022771"/>
    </source>
</evidence>
<dbReference type="AlphaFoldDB" id="A0A1R3G4E8"/>
<keyword evidence="2" id="KW-0479">Metal-binding</keyword>
<evidence type="ECO:0000256" key="5">
    <source>
        <dbReference type="ARBA" id="ARBA00023242"/>
    </source>
</evidence>
<dbReference type="GO" id="GO:0005634">
    <property type="term" value="C:nucleus"/>
    <property type="evidence" value="ECO:0007669"/>
    <property type="project" value="UniProtKB-SubCell"/>
</dbReference>
<dbReference type="InterPro" id="IPR055198">
    <property type="entry name" value="NSD_PHD"/>
</dbReference>
<accession>A0A1R3G4E8</accession>
<evidence type="ECO:0000256" key="4">
    <source>
        <dbReference type="ARBA" id="ARBA00022833"/>
    </source>
</evidence>
<evidence type="ECO:0000259" key="7">
    <source>
        <dbReference type="SMART" id="SM00249"/>
    </source>
</evidence>
<feature type="domain" description="Zinc finger PHD-type" evidence="7">
    <location>
        <begin position="224"/>
        <end position="280"/>
    </location>
</feature>
<evidence type="ECO:0000313" key="9">
    <source>
        <dbReference type="Proteomes" id="UP000188268"/>
    </source>
</evidence>
<dbReference type="Proteomes" id="UP000188268">
    <property type="component" value="Unassembled WGS sequence"/>
</dbReference>
<proteinExistence type="predicted"/>
<protein>
    <submittedName>
        <fullName evidence="8">Zinc finger, PHD-type</fullName>
    </submittedName>
</protein>
<feature type="domain" description="Zinc finger PHD-type" evidence="7">
    <location>
        <begin position="285"/>
        <end position="351"/>
    </location>
</feature>
<dbReference type="STRING" id="210143.A0A1R3G4E8"/>
<dbReference type="PANTHER" id="PTHR46235">
    <property type="entry name" value="PHD FINGER-CONTAINING PROTEIN DDB_G0268158"/>
    <property type="match status" value="1"/>
</dbReference>
<dbReference type="CDD" id="cd15566">
    <property type="entry name" value="PHD3_NSD"/>
    <property type="match status" value="1"/>
</dbReference>
<dbReference type="InterPro" id="IPR001965">
    <property type="entry name" value="Znf_PHD"/>
</dbReference>
<feature type="region of interest" description="Disordered" evidence="6">
    <location>
        <begin position="1016"/>
        <end position="1049"/>
    </location>
</feature>
<keyword evidence="4" id="KW-0862">Zinc</keyword>
<keyword evidence="5" id="KW-0539">Nucleus</keyword>
<keyword evidence="3" id="KW-0863">Zinc-finger</keyword>
<dbReference type="OMA" id="FPCASAN"/>
<evidence type="ECO:0000256" key="6">
    <source>
        <dbReference type="SAM" id="MobiDB-lite"/>
    </source>
</evidence>
<dbReference type="Pfam" id="PF12047">
    <property type="entry name" value="DNMT1-RFD"/>
    <property type="match status" value="1"/>
</dbReference>
<feature type="region of interest" description="Disordered" evidence="6">
    <location>
        <begin position="484"/>
        <end position="509"/>
    </location>
</feature>
<reference evidence="8 9" key="1">
    <citation type="submission" date="2013-09" db="EMBL/GenBank/DDBJ databases">
        <title>Corchorus capsularis genome sequencing.</title>
        <authorList>
            <person name="Alam M."/>
            <person name="Haque M.S."/>
            <person name="Islam M.S."/>
            <person name="Emdad E.M."/>
            <person name="Islam M.M."/>
            <person name="Ahmed B."/>
            <person name="Halim A."/>
            <person name="Hossen Q.M.M."/>
            <person name="Hossain M.Z."/>
            <person name="Ahmed R."/>
            <person name="Khan M.M."/>
            <person name="Islam R."/>
            <person name="Rashid M.M."/>
            <person name="Khan S.A."/>
            <person name="Rahman M.S."/>
            <person name="Alam M."/>
        </authorList>
    </citation>
    <scope>NUCLEOTIDE SEQUENCE [LARGE SCALE GENOMIC DNA]</scope>
    <source>
        <strain evidence="9">cv. CVL-1</strain>
        <tissue evidence="8">Whole seedling</tissue>
    </source>
</reference>
<dbReference type="PANTHER" id="PTHR46235:SF13">
    <property type="entry name" value="EDM2-LIKE PROTEIN1"/>
    <property type="match status" value="1"/>
</dbReference>
<comment type="caution">
    <text evidence="8">The sequence shown here is derived from an EMBL/GenBank/DDBJ whole genome shotgun (WGS) entry which is preliminary data.</text>
</comment>
<dbReference type="InterPro" id="IPR058939">
    <property type="entry name" value="Mtase_EDM2"/>
</dbReference>
<keyword evidence="9" id="KW-1185">Reference proteome</keyword>
<dbReference type="GO" id="GO:0008270">
    <property type="term" value="F:zinc ion binding"/>
    <property type="evidence" value="ECO:0007669"/>
    <property type="project" value="UniProtKB-KW"/>
</dbReference>
<evidence type="ECO:0000313" key="8">
    <source>
        <dbReference type="EMBL" id="OMO52936.1"/>
    </source>
</evidence>
<feature type="region of interest" description="Disordered" evidence="6">
    <location>
        <begin position="933"/>
        <end position="964"/>
    </location>
</feature>
<evidence type="ECO:0000256" key="2">
    <source>
        <dbReference type="ARBA" id="ARBA00022723"/>
    </source>
</evidence>
<dbReference type="Pfam" id="PF22908">
    <property type="entry name" value="PHD_NSD"/>
    <property type="match status" value="1"/>
</dbReference>
<dbReference type="Gene3D" id="3.30.40.10">
    <property type="entry name" value="Zinc/RING finger domain, C3HC4 (zinc finger)"/>
    <property type="match status" value="2"/>
</dbReference>
<dbReference type="InterPro" id="IPR022702">
    <property type="entry name" value="Cytosine_MeTrfase1_RFD"/>
</dbReference>
<sequence>MESDEEGEIVPDIHVTEYVLLDQNEEPISFDVLPLQWSETESIGDLTDIFLEGKTDNGLQKIYKPVIAWKFELSFIQPEISVLSKVGRWLALQKPRKSFETTVRQVLITLHWMHFMKRNTKASAKSVWNHLQQVLSVFDFQASLKDLLCHKLVAEAMKRDTDLAKSKDVLDFVEKPHTYISLHQDVITPNKSTFIVDGDVNEDYHDDDDDDDDVWTHKDIFDPVCAICDNGGNILCCNGRCLRSFHPTKADGLDAFCDSLGFANEAQVDAIPSFLCKNCTYKQHQCYACGELGSSDSSSGQEVFPCVSATCGHFYHPKCAAKLLHPDNEAEAETIREKIAAGDSFTCPMHKCFACKRSEDAEVHDFQFAVCRRCPKAYHRKCLPKSICFEDNMYKNSLQRAWNGLLPYNRALIYCMEHKIIRELGTPSRDRLVFPGLEVKEKKDKLEMLSYREKNLASKRSEVSEDFATSRNLLKHPKLVPKFDGGIQAGASSERTEKHSSRQEFSPSKKPNISIKYRKVLTQDATPAFARPLAGERDKLSQKKVNVNEKFQFRATKADETGYKIKKTHQSIPVRKKVESTRPLIDAEIEKGVLALMEKAESSFDAEEFMKRQQRFTGANASNFKGLLKNSITGGKVEASVKAVRTALAKLEAGDTLEDAKAVCGRDVLKQIFKWKDDLAIYLGPFLHGARYTSFGRHFTKVEKLKEVVGRLHWYVQNGDTIVDFCCGSNDFSCLLKEKLEKVGKSCSYKNYDLFQPKNDFNFEQKDWMNVNPNDLPDGSKLVMGLNPPFGHKGQRAYKFIEKALKFKPKLLILIVPKETKRVDKMGPYDLIWEDDRVLSGKSFYLPGSVDIHDQQLEQWNLRAPPLYLWSHRDWTKRHKAIAQEQGHAYTYNNNAKEVGFNYLMEEKHDCYGDFSKDVNACGGIPTIFDGVPEVSDGFESEGSRGTSTYRNPMQGHFPPSNSVWKNNEWTRQQQHEDVIGMQHEGNGHTDALPKAVSDYEENDDMCIDMEISSPGNIPGDYDEGAGIQGDFGSEMEDGEFQTSSLSLH</sequence>
<dbReference type="CDD" id="cd15565">
    <property type="entry name" value="PHD2_NSD"/>
    <property type="match status" value="1"/>
</dbReference>